<reference evidence="5" key="2">
    <citation type="submission" date="2020-09" db="EMBL/GenBank/DDBJ databases">
        <authorList>
            <person name="Sun Q."/>
            <person name="Sedlacek I."/>
        </authorList>
    </citation>
    <scope>NUCLEOTIDE SEQUENCE</scope>
    <source>
        <strain evidence="5">CCM 7905</strain>
    </source>
</reference>
<dbReference type="GO" id="GO:0032993">
    <property type="term" value="C:protein-DNA complex"/>
    <property type="evidence" value="ECO:0007669"/>
    <property type="project" value="TreeGrafter"/>
</dbReference>
<dbReference type="GO" id="GO:0032131">
    <property type="term" value="F:alkylated DNA binding"/>
    <property type="evidence" value="ECO:0007669"/>
    <property type="project" value="TreeGrafter"/>
</dbReference>
<dbReference type="CDD" id="cd00056">
    <property type="entry name" value="ENDO3c"/>
    <property type="match status" value="1"/>
</dbReference>
<dbReference type="EMBL" id="BMCU01000001">
    <property type="protein sequence ID" value="GGF92475.1"/>
    <property type="molecule type" value="Genomic_DNA"/>
</dbReference>
<evidence type="ECO:0000256" key="3">
    <source>
        <dbReference type="ARBA" id="ARBA00022763"/>
    </source>
</evidence>
<sequence length="300" mass="33376">MEVTVSVGHPVALARTLSPNRRGPGDPAHRQIADGSLWRCSLMPSGPVTYRLTRAGDDAHCEAWGPGAAELLETVPGIVGAQDDPDGFAPDHPILKEAHRRFPHFRIGRTNRVMEAMVPAILEQKVHGASAFSAWRYLLRKFGEPAPGPAPEGMRVPPPPEVWRRIPSWEFHRANVDPQRSKTIVRAAQYADKLEAITTMNREDAERRLRFVPGIGLWTAAEVTQRALGDADALSVGDYHLATVVGRSLTGKPMTDDEMVAYMEPLRPHRYRAVRLLEISGTALRPRFGPRTQIADHRWH</sequence>
<dbReference type="PANTHER" id="PTHR43003:SF6">
    <property type="entry name" value="DNA GLYCOSYLASE"/>
    <property type="match status" value="1"/>
</dbReference>
<protein>
    <recommendedName>
        <fullName evidence="2">DNA-3-methyladenine glycosylase II</fullName>
        <ecNumber evidence="2">3.2.2.21</ecNumber>
    </recommendedName>
</protein>
<comment type="caution">
    <text evidence="5">The sequence shown here is derived from an EMBL/GenBank/DDBJ whole genome shotgun (WGS) entry which is preliminary data.</text>
</comment>
<dbReference type="InterPro" id="IPR003265">
    <property type="entry name" value="HhH-GPD_domain"/>
</dbReference>
<keyword evidence="4" id="KW-0234">DNA repair</keyword>
<comment type="catalytic activity">
    <reaction evidence="1">
        <text>Hydrolysis of alkylated DNA, releasing 3-methyladenine, 3-methylguanine, 7-methylguanine and 7-methyladenine.</text>
        <dbReference type="EC" id="3.2.2.21"/>
    </reaction>
</comment>
<name>A0A917CMV6_9NOCA</name>
<dbReference type="EC" id="3.2.2.21" evidence="2"/>
<reference evidence="5" key="1">
    <citation type="journal article" date="2014" name="Int. J. Syst. Evol. Microbiol.">
        <title>Complete genome sequence of Corynebacterium casei LMG S-19264T (=DSM 44701T), isolated from a smear-ripened cheese.</title>
        <authorList>
            <consortium name="US DOE Joint Genome Institute (JGI-PGF)"/>
            <person name="Walter F."/>
            <person name="Albersmeier A."/>
            <person name="Kalinowski J."/>
            <person name="Ruckert C."/>
        </authorList>
    </citation>
    <scope>NUCLEOTIDE SEQUENCE</scope>
    <source>
        <strain evidence="5">CCM 7905</strain>
    </source>
</reference>
<evidence type="ECO:0000256" key="2">
    <source>
        <dbReference type="ARBA" id="ARBA00012000"/>
    </source>
</evidence>
<keyword evidence="6" id="KW-1185">Reference proteome</keyword>
<organism evidence="5 6">
    <name type="scientific">Rhodococcoides trifolii</name>
    <dbReference type="NCBI Taxonomy" id="908250"/>
    <lineage>
        <taxon>Bacteria</taxon>
        <taxon>Bacillati</taxon>
        <taxon>Actinomycetota</taxon>
        <taxon>Actinomycetes</taxon>
        <taxon>Mycobacteriales</taxon>
        <taxon>Nocardiaceae</taxon>
        <taxon>Rhodococcoides</taxon>
    </lineage>
</organism>
<dbReference type="GO" id="GO:0006285">
    <property type="term" value="P:base-excision repair, AP site formation"/>
    <property type="evidence" value="ECO:0007669"/>
    <property type="project" value="TreeGrafter"/>
</dbReference>
<proteinExistence type="predicted"/>
<dbReference type="GO" id="GO:0006307">
    <property type="term" value="P:DNA alkylation repair"/>
    <property type="evidence" value="ECO:0007669"/>
    <property type="project" value="TreeGrafter"/>
</dbReference>
<dbReference type="AlphaFoldDB" id="A0A917CMV6"/>
<dbReference type="GO" id="GO:0005737">
    <property type="term" value="C:cytoplasm"/>
    <property type="evidence" value="ECO:0007669"/>
    <property type="project" value="TreeGrafter"/>
</dbReference>
<dbReference type="GO" id="GO:0043916">
    <property type="term" value="F:DNA-7-methylguanine glycosylase activity"/>
    <property type="evidence" value="ECO:0007669"/>
    <property type="project" value="TreeGrafter"/>
</dbReference>
<dbReference type="InterPro" id="IPR011257">
    <property type="entry name" value="DNA_glycosylase"/>
</dbReference>
<dbReference type="PANTHER" id="PTHR43003">
    <property type="entry name" value="DNA-3-METHYLADENINE GLYCOSYLASE"/>
    <property type="match status" value="1"/>
</dbReference>
<gene>
    <name evidence="5" type="ORF">GCM10007304_02910</name>
</gene>
<keyword evidence="3" id="KW-0227">DNA damage</keyword>
<dbReference type="RefSeq" id="WP_371829898.1">
    <property type="nucleotide sequence ID" value="NZ_BMCU01000001.1"/>
</dbReference>
<dbReference type="Proteomes" id="UP000654257">
    <property type="component" value="Unassembled WGS sequence"/>
</dbReference>
<dbReference type="InterPro" id="IPR051912">
    <property type="entry name" value="Alkylbase_DNA_Glycosylase/TA"/>
</dbReference>
<dbReference type="Gene3D" id="1.10.340.30">
    <property type="entry name" value="Hypothetical protein, domain 2"/>
    <property type="match status" value="1"/>
</dbReference>
<evidence type="ECO:0000256" key="1">
    <source>
        <dbReference type="ARBA" id="ARBA00000086"/>
    </source>
</evidence>
<evidence type="ECO:0000256" key="4">
    <source>
        <dbReference type="ARBA" id="ARBA00023204"/>
    </source>
</evidence>
<evidence type="ECO:0000313" key="5">
    <source>
        <dbReference type="EMBL" id="GGF92475.1"/>
    </source>
</evidence>
<accession>A0A917CMV6</accession>
<evidence type="ECO:0000313" key="6">
    <source>
        <dbReference type="Proteomes" id="UP000654257"/>
    </source>
</evidence>
<dbReference type="GO" id="GO:0008725">
    <property type="term" value="F:DNA-3-methyladenine glycosylase activity"/>
    <property type="evidence" value="ECO:0007669"/>
    <property type="project" value="TreeGrafter"/>
</dbReference>
<dbReference type="SUPFAM" id="SSF48150">
    <property type="entry name" value="DNA-glycosylase"/>
    <property type="match status" value="1"/>
</dbReference>